<evidence type="ECO:0000313" key="3">
    <source>
        <dbReference type="Proteomes" id="UP001403385"/>
    </source>
</evidence>
<feature type="domain" description="Transposase zinc-ribbon" evidence="1">
    <location>
        <begin position="6"/>
        <end position="48"/>
    </location>
</feature>
<keyword evidence="3" id="KW-1185">Reference proteome</keyword>
<dbReference type="GO" id="GO:0006888">
    <property type="term" value="P:endoplasmic reticulum to Golgi vesicle-mediated transport"/>
    <property type="evidence" value="ECO:0007669"/>
    <property type="project" value="InterPro"/>
</dbReference>
<accession>A0AAW9S6R8</accession>
<sequence>MENYNSEQACREKFKAVREKAGITCKGCGGHAHYWLKGKQMWQCKFCSFRTSLRSGTLME</sequence>
<reference evidence="2 3" key="1">
    <citation type="submission" date="2024-04" db="EMBL/GenBank/DDBJ databases">
        <title>Novel genus in family Flammeovirgaceae.</title>
        <authorList>
            <person name="Nguyen T.H."/>
            <person name="Vuong T.Q."/>
            <person name="Le H."/>
            <person name="Kim S.-G."/>
        </authorList>
    </citation>
    <scope>NUCLEOTIDE SEQUENCE [LARGE SCALE GENOMIC DNA]</scope>
    <source>
        <strain evidence="2 3">JCM 23209</strain>
    </source>
</reference>
<organism evidence="2 3">
    <name type="scientific">Rapidithrix thailandica</name>
    <dbReference type="NCBI Taxonomy" id="413964"/>
    <lineage>
        <taxon>Bacteria</taxon>
        <taxon>Pseudomonadati</taxon>
        <taxon>Bacteroidota</taxon>
        <taxon>Cytophagia</taxon>
        <taxon>Cytophagales</taxon>
        <taxon>Flammeovirgaceae</taxon>
        <taxon>Rapidithrix</taxon>
    </lineage>
</organism>
<gene>
    <name evidence="2" type="ORF">AAG747_05755</name>
</gene>
<feature type="non-terminal residue" evidence="2">
    <location>
        <position position="60"/>
    </location>
</feature>
<dbReference type="EMBL" id="JBDKWZ010000002">
    <property type="protein sequence ID" value="MEN7547400.1"/>
    <property type="molecule type" value="Genomic_DNA"/>
</dbReference>
<dbReference type="GO" id="GO:0006886">
    <property type="term" value="P:intracellular protein transport"/>
    <property type="evidence" value="ECO:0007669"/>
    <property type="project" value="InterPro"/>
</dbReference>
<evidence type="ECO:0000313" key="2">
    <source>
        <dbReference type="EMBL" id="MEN7547400.1"/>
    </source>
</evidence>
<name>A0AAW9S6R8_9BACT</name>
<dbReference type="InterPro" id="IPR024442">
    <property type="entry name" value="Transposase_Zn_ribbon"/>
</dbReference>
<dbReference type="AlphaFoldDB" id="A0AAW9S6R8"/>
<comment type="caution">
    <text evidence="2">The sequence shown here is derived from an EMBL/GenBank/DDBJ whole genome shotgun (WGS) entry which is preliminary data.</text>
</comment>
<dbReference type="RefSeq" id="WP_346820188.1">
    <property type="nucleotide sequence ID" value="NZ_JBDKWZ010000002.1"/>
</dbReference>
<dbReference type="SUPFAM" id="SSF82919">
    <property type="entry name" value="Zn-finger domain of Sec23/24"/>
    <property type="match status" value="1"/>
</dbReference>
<dbReference type="GO" id="GO:0008270">
    <property type="term" value="F:zinc ion binding"/>
    <property type="evidence" value="ECO:0007669"/>
    <property type="project" value="InterPro"/>
</dbReference>
<protein>
    <submittedName>
        <fullName evidence="2">Transposase</fullName>
    </submittedName>
</protein>
<dbReference type="GO" id="GO:0030127">
    <property type="term" value="C:COPII vesicle coat"/>
    <property type="evidence" value="ECO:0007669"/>
    <property type="project" value="InterPro"/>
</dbReference>
<dbReference type="Proteomes" id="UP001403385">
    <property type="component" value="Unassembled WGS sequence"/>
</dbReference>
<dbReference type="InterPro" id="IPR036174">
    <property type="entry name" value="Znf_Sec23_Sec24_sf"/>
</dbReference>
<proteinExistence type="predicted"/>
<dbReference type="Pfam" id="PF12760">
    <property type="entry name" value="Zn_ribbon_IS1595"/>
    <property type="match status" value="1"/>
</dbReference>
<evidence type="ECO:0000259" key="1">
    <source>
        <dbReference type="Pfam" id="PF12760"/>
    </source>
</evidence>